<evidence type="ECO:0000313" key="4">
    <source>
        <dbReference type="Proteomes" id="UP000250140"/>
    </source>
</evidence>
<dbReference type="PANTHER" id="PTHR34612">
    <property type="entry name" value="GH131_N DOMAIN-CONTAINING PROTEIN"/>
    <property type="match status" value="1"/>
</dbReference>
<evidence type="ECO:0000256" key="1">
    <source>
        <dbReference type="SAM" id="SignalP"/>
    </source>
</evidence>
<feature type="domain" description="Glycoside hydrolase 131 catalytic N-terminal" evidence="2">
    <location>
        <begin position="40"/>
        <end position="289"/>
    </location>
</feature>
<accession>A0A8E2ERL7</accession>
<dbReference type="OrthoDB" id="5283326at2759"/>
<keyword evidence="4" id="KW-1185">Reference proteome</keyword>
<sequence>MHRPSLLAALLSAGTALATPTPVKPAVAASSSSSAIKCPIIFDGRVPNGTAVSYFDTSNALFNPDYVKGANLKWSQILQVPSVAASKFDAGGYEPIEVTISDASIFNNQNGFRRAGLQFSSDSATGPGDSGVKTIHWSVKQDPAKPLNLTHEYLNVWHETSDYSADQFMFEAGTIIGSSGSDKNSWKILNRSSKSIWSTPIDSTQWQNFAVTMDYNKNTLQVYYSAGTAALTAVTSAVSNDNSGNGQFQLGILKKPTGTSDVVNSGYQESGMHEGQIYGGLFVEDSANGCIST</sequence>
<protein>
    <submittedName>
        <fullName evidence="3">Glycoside hydrolase family 131 protein</fullName>
    </submittedName>
</protein>
<evidence type="ECO:0000259" key="2">
    <source>
        <dbReference type="Pfam" id="PF18271"/>
    </source>
</evidence>
<organism evidence="3 4">
    <name type="scientific">Glonium stellatum</name>
    <dbReference type="NCBI Taxonomy" id="574774"/>
    <lineage>
        <taxon>Eukaryota</taxon>
        <taxon>Fungi</taxon>
        <taxon>Dikarya</taxon>
        <taxon>Ascomycota</taxon>
        <taxon>Pezizomycotina</taxon>
        <taxon>Dothideomycetes</taxon>
        <taxon>Pleosporomycetidae</taxon>
        <taxon>Gloniales</taxon>
        <taxon>Gloniaceae</taxon>
        <taxon>Glonium</taxon>
    </lineage>
</organism>
<keyword evidence="1" id="KW-0732">Signal</keyword>
<dbReference type="Gene3D" id="2.60.120.1160">
    <property type="match status" value="1"/>
</dbReference>
<feature type="chain" id="PRO_5034134653" evidence="1">
    <location>
        <begin position="19"/>
        <end position="293"/>
    </location>
</feature>
<reference evidence="3 4" key="1">
    <citation type="journal article" date="2016" name="Nat. Commun.">
        <title>Ectomycorrhizal ecology is imprinted in the genome of the dominant symbiotic fungus Cenococcum geophilum.</title>
        <authorList>
            <consortium name="DOE Joint Genome Institute"/>
            <person name="Peter M."/>
            <person name="Kohler A."/>
            <person name="Ohm R.A."/>
            <person name="Kuo A."/>
            <person name="Krutzmann J."/>
            <person name="Morin E."/>
            <person name="Arend M."/>
            <person name="Barry K.W."/>
            <person name="Binder M."/>
            <person name="Choi C."/>
            <person name="Clum A."/>
            <person name="Copeland A."/>
            <person name="Grisel N."/>
            <person name="Haridas S."/>
            <person name="Kipfer T."/>
            <person name="LaButti K."/>
            <person name="Lindquist E."/>
            <person name="Lipzen A."/>
            <person name="Maire R."/>
            <person name="Meier B."/>
            <person name="Mihaltcheva S."/>
            <person name="Molinier V."/>
            <person name="Murat C."/>
            <person name="Poggeler S."/>
            <person name="Quandt C.A."/>
            <person name="Sperisen C."/>
            <person name="Tritt A."/>
            <person name="Tisserant E."/>
            <person name="Crous P.W."/>
            <person name="Henrissat B."/>
            <person name="Nehls U."/>
            <person name="Egli S."/>
            <person name="Spatafora J.W."/>
            <person name="Grigoriev I.V."/>
            <person name="Martin F.M."/>
        </authorList>
    </citation>
    <scope>NUCLEOTIDE SEQUENCE [LARGE SCALE GENOMIC DNA]</scope>
    <source>
        <strain evidence="3 4">CBS 207.34</strain>
    </source>
</reference>
<dbReference type="EMBL" id="KV750704">
    <property type="protein sequence ID" value="OCL03627.1"/>
    <property type="molecule type" value="Genomic_DNA"/>
</dbReference>
<feature type="signal peptide" evidence="1">
    <location>
        <begin position="1"/>
        <end position="18"/>
    </location>
</feature>
<dbReference type="GO" id="GO:0016787">
    <property type="term" value="F:hydrolase activity"/>
    <property type="evidence" value="ECO:0007669"/>
    <property type="project" value="UniProtKB-KW"/>
</dbReference>
<keyword evidence="3" id="KW-0378">Hydrolase</keyword>
<dbReference type="PANTHER" id="PTHR34612:SF4">
    <property type="entry name" value="GLYCOSIDE HYDROLASE 131 CATALYTIC N-TERMINAL DOMAIN-CONTAINING PROTEIN"/>
    <property type="match status" value="1"/>
</dbReference>
<name>A0A8E2ERL7_9PEZI</name>
<dbReference type="AlphaFoldDB" id="A0A8E2ERL7"/>
<evidence type="ECO:0000313" key="3">
    <source>
        <dbReference type="EMBL" id="OCL03627.1"/>
    </source>
</evidence>
<dbReference type="Pfam" id="PF18271">
    <property type="entry name" value="GH131_N"/>
    <property type="match status" value="1"/>
</dbReference>
<proteinExistence type="predicted"/>
<dbReference type="InterPro" id="IPR041524">
    <property type="entry name" value="GH131_N"/>
</dbReference>
<gene>
    <name evidence="3" type="ORF">AOQ84DRAFT_347439</name>
</gene>
<dbReference type="Proteomes" id="UP000250140">
    <property type="component" value="Unassembled WGS sequence"/>
</dbReference>